<reference evidence="1 2" key="1">
    <citation type="submission" date="2017-10" db="EMBL/GenBank/DDBJ databases">
        <title>Draft genome of Longibacter Salinarum.</title>
        <authorList>
            <person name="Goh K.M."/>
            <person name="Shamsir M.S."/>
            <person name="Lim S.W."/>
        </authorList>
    </citation>
    <scope>NUCLEOTIDE SEQUENCE [LARGE SCALE GENOMIC DNA]</scope>
    <source>
        <strain evidence="1 2">KCTC 52045</strain>
    </source>
</reference>
<name>A0A2A8CTW7_9BACT</name>
<sequence>MLEGRAGPEETRTVVTICHRIAKAYLQTSYVTNRSLAGLTLGDQAMDAIADLFERSGRRFPVLEGYFREPPELIGAMSTDEMIERLRPLVHGVVTDRIFESNGEVDASLSRLIRSVKRAVKQSEGSTLQRTMKALHVVVPPANVSPEDSSRSVSLPTMPVERLAAHLAPVVRSGAQVPDFVAAATHLLDAHPRYDRSVPVTAIALAIRAASVEVGLSTTASGHVASVDNTIRSDGLDNLVTSDIERLIDKTIDRVRAEKQSHYVEGNQVPANVYASYFEAIRSYLEARYLPPTDADLTQHEALRMHRSEITREIYRECHRSTFEYLVRIVRDDFVETLQRLHDDIDEP</sequence>
<proteinExistence type="predicted"/>
<keyword evidence="2" id="KW-1185">Reference proteome</keyword>
<dbReference type="OrthoDB" id="1523772at2"/>
<comment type="caution">
    <text evidence="1">The sequence shown here is derived from an EMBL/GenBank/DDBJ whole genome shotgun (WGS) entry which is preliminary data.</text>
</comment>
<dbReference type="AlphaFoldDB" id="A0A2A8CTW7"/>
<accession>A0A2A8CTW7</accession>
<gene>
    <name evidence="1" type="ORF">CRI94_16405</name>
</gene>
<dbReference type="EMBL" id="PDEQ01000011">
    <property type="protein sequence ID" value="PEN11171.1"/>
    <property type="molecule type" value="Genomic_DNA"/>
</dbReference>
<dbReference type="Proteomes" id="UP000220102">
    <property type="component" value="Unassembled WGS sequence"/>
</dbReference>
<organism evidence="1 2">
    <name type="scientific">Longibacter salinarum</name>
    <dbReference type="NCBI Taxonomy" id="1850348"/>
    <lineage>
        <taxon>Bacteria</taxon>
        <taxon>Pseudomonadati</taxon>
        <taxon>Rhodothermota</taxon>
        <taxon>Rhodothermia</taxon>
        <taxon>Rhodothermales</taxon>
        <taxon>Salisaetaceae</taxon>
        <taxon>Longibacter</taxon>
    </lineage>
</organism>
<protein>
    <submittedName>
        <fullName evidence="1">Uncharacterized protein</fullName>
    </submittedName>
</protein>
<evidence type="ECO:0000313" key="2">
    <source>
        <dbReference type="Proteomes" id="UP000220102"/>
    </source>
</evidence>
<dbReference type="RefSeq" id="WP_098078655.1">
    <property type="nucleotide sequence ID" value="NZ_PDEQ01000011.1"/>
</dbReference>
<evidence type="ECO:0000313" key="1">
    <source>
        <dbReference type="EMBL" id="PEN11171.1"/>
    </source>
</evidence>